<feature type="transmembrane region" description="Helical" evidence="5">
    <location>
        <begin position="29"/>
        <end position="49"/>
    </location>
</feature>
<feature type="transmembrane region" description="Helical" evidence="5">
    <location>
        <begin position="189"/>
        <end position="208"/>
    </location>
</feature>
<proteinExistence type="predicted"/>
<comment type="caution">
    <text evidence="6">The sequence shown here is derived from an EMBL/GenBank/DDBJ whole genome shotgun (WGS) entry which is preliminary data.</text>
</comment>
<protein>
    <submittedName>
        <fullName evidence="6">Sodium:sulfate symporter</fullName>
    </submittedName>
</protein>
<dbReference type="PATRIC" id="fig|1122207.3.peg.1319"/>
<feature type="transmembrane region" description="Helical" evidence="5">
    <location>
        <begin position="302"/>
        <end position="322"/>
    </location>
</feature>
<dbReference type="RefSeq" id="WP_036160324.1">
    <property type="nucleotide sequence ID" value="NZ_JAMB01000004.1"/>
</dbReference>
<feature type="transmembrane region" description="Helical" evidence="5">
    <location>
        <begin position="457"/>
        <end position="478"/>
    </location>
</feature>
<organism evidence="6 7">
    <name type="scientific">Marinomonas ushuaiensis DSM 15871</name>
    <dbReference type="NCBI Taxonomy" id="1122207"/>
    <lineage>
        <taxon>Bacteria</taxon>
        <taxon>Pseudomonadati</taxon>
        <taxon>Pseudomonadota</taxon>
        <taxon>Gammaproteobacteria</taxon>
        <taxon>Oceanospirillales</taxon>
        <taxon>Oceanospirillaceae</taxon>
        <taxon>Marinomonas</taxon>
    </lineage>
</organism>
<comment type="subcellular location">
    <subcellularLocation>
        <location evidence="1">Membrane</location>
        <topology evidence="1">Multi-pass membrane protein</topology>
    </subcellularLocation>
</comment>
<evidence type="ECO:0000313" key="7">
    <source>
        <dbReference type="Proteomes" id="UP000054058"/>
    </source>
</evidence>
<gene>
    <name evidence="6" type="ORF">MUS1_10945</name>
</gene>
<dbReference type="eggNOG" id="COG0471">
    <property type="taxonomic scope" value="Bacteria"/>
</dbReference>
<reference evidence="6 7" key="1">
    <citation type="submission" date="2014-01" db="EMBL/GenBank/DDBJ databases">
        <title>Marinomonas ushuaiensis DSM 15871 Genome Sequencing.</title>
        <authorList>
            <person name="Lai Q."/>
            <person name="Shao Z.S."/>
        </authorList>
    </citation>
    <scope>NUCLEOTIDE SEQUENCE [LARGE SCALE GENOMIC DNA]</scope>
    <source>
        <strain evidence="6 7">DSM 15871</strain>
    </source>
</reference>
<dbReference type="AlphaFoldDB" id="X7E5S8"/>
<feature type="transmembrane region" description="Helical" evidence="5">
    <location>
        <begin position="375"/>
        <end position="396"/>
    </location>
</feature>
<feature type="transmembrane region" description="Helical" evidence="5">
    <location>
        <begin position="105"/>
        <end position="123"/>
    </location>
</feature>
<dbReference type="Pfam" id="PF00939">
    <property type="entry name" value="Na_sulph_symp"/>
    <property type="match status" value="1"/>
</dbReference>
<keyword evidence="2 5" id="KW-0812">Transmembrane</keyword>
<sequence>MSQKSPEPKTAIHLTNTTKIVKATKKLNWPLYLIFALSISIGLVASQFLTMQQALVSGALFFCISSWATSVLPAFWPALALFAFATVTQIAPSQVIFSGFHSSTFWLLFSGMIFGAAIVHTGLNSRVTYLLSKILGNSYRGTVIKLALCSMVLAFFIPSAIGRIVLIIPIVASLADHFGYSQESNGRKGMLLSAAFGTFLPTFSILPANAPNMLLSGMAEALYNTPLSYWEYLSLHFPVLGLGKLLAVILAVLWLFPDTDPAPSTKIEANTETRGLSKAEKHLLCILGICFAFWFTDSIHHISAGWVGLAAATICLLPRLGLTDKTCIDKGIQYSTLMFSAGIIGLSAIIGYSGLGEILVNYLTTVVPFSPDSSILNLGLLTFISTCVALVVNLPGIPALMTPMTEHLVDITGLSFDAVLMSQVMAFSNPLFPYQTAPLITAIAIGNLSIKAVTKVCIATFMFSSFILIPINFLWWHFMGMF</sequence>
<accession>X7E5S8</accession>
<dbReference type="InterPro" id="IPR001898">
    <property type="entry name" value="SLC13A/DASS"/>
</dbReference>
<dbReference type="GO" id="GO:0022857">
    <property type="term" value="F:transmembrane transporter activity"/>
    <property type="evidence" value="ECO:0007669"/>
    <property type="project" value="InterPro"/>
</dbReference>
<dbReference type="PANTHER" id="PTHR10283">
    <property type="entry name" value="SOLUTE CARRIER FAMILY 13 MEMBER"/>
    <property type="match status" value="1"/>
</dbReference>
<keyword evidence="3 5" id="KW-1133">Transmembrane helix</keyword>
<feature type="transmembrane region" description="Helical" evidence="5">
    <location>
        <begin position="143"/>
        <end position="168"/>
    </location>
</feature>
<keyword evidence="7" id="KW-1185">Reference proteome</keyword>
<keyword evidence="4 5" id="KW-0472">Membrane</keyword>
<evidence type="ECO:0000256" key="5">
    <source>
        <dbReference type="SAM" id="Phobius"/>
    </source>
</evidence>
<feature type="transmembrane region" description="Helical" evidence="5">
    <location>
        <begin position="55"/>
        <end position="84"/>
    </location>
</feature>
<feature type="transmembrane region" description="Helical" evidence="5">
    <location>
        <begin position="334"/>
        <end position="355"/>
    </location>
</feature>
<dbReference type="Proteomes" id="UP000054058">
    <property type="component" value="Unassembled WGS sequence"/>
</dbReference>
<evidence type="ECO:0000256" key="3">
    <source>
        <dbReference type="ARBA" id="ARBA00022989"/>
    </source>
</evidence>
<evidence type="ECO:0000256" key="1">
    <source>
        <dbReference type="ARBA" id="ARBA00004141"/>
    </source>
</evidence>
<dbReference type="GO" id="GO:0005886">
    <property type="term" value="C:plasma membrane"/>
    <property type="evidence" value="ECO:0007669"/>
    <property type="project" value="TreeGrafter"/>
</dbReference>
<feature type="transmembrane region" description="Helical" evidence="5">
    <location>
        <begin position="235"/>
        <end position="256"/>
    </location>
</feature>
<name>X7E5S8_9GAMM</name>
<evidence type="ECO:0000256" key="4">
    <source>
        <dbReference type="ARBA" id="ARBA00023136"/>
    </source>
</evidence>
<dbReference type="OrthoDB" id="5460483at2"/>
<evidence type="ECO:0000256" key="2">
    <source>
        <dbReference type="ARBA" id="ARBA00022692"/>
    </source>
</evidence>
<evidence type="ECO:0000313" key="6">
    <source>
        <dbReference type="EMBL" id="ETX11312.1"/>
    </source>
</evidence>
<dbReference type="STRING" id="1122207.MUS1_10945"/>
<dbReference type="EMBL" id="JAMB01000004">
    <property type="protein sequence ID" value="ETX11312.1"/>
    <property type="molecule type" value="Genomic_DNA"/>
</dbReference>